<dbReference type="AlphaFoldDB" id="A0A2Z4FP70"/>
<dbReference type="Proteomes" id="UP000249799">
    <property type="component" value="Chromosome"/>
</dbReference>
<reference evidence="1 2" key="1">
    <citation type="submission" date="2018-06" db="EMBL/GenBank/DDBJ databases">
        <title>Lujinxingia sediminis gen. nov. sp. nov., a new facultative anaerobic member of the class Deltaproteobacteria, and proposal of Lujinxingaceae fam. nov.</title>
        <authorList>
            <person name="Guo L.-Y."/>
            <person name="Li C.-M."/>
            <person name="Wang S."/>
            <person name="Du Z.-J."/>
        </authorList>
    </citation>
    <scope>NUCLEOTIDE SEQUENCE [LARGE SCALE GENOMIC DNA]</scope>
    <source>
        <strain evidence="1 2">FA350</strain>
    </source>
</reference>
<dbReference type="KEGG" id="bsed:DN745_16280"/>
<accession>A0A2Z4FP70</accession>
<evidence type="ECO:0000313" key="1">
    <source>
        <dbReference type="EMBL" id="AWV90789.1"/>
    </source>
</evidence>
<dbReference type="OrthoDB" id="5516150at2"/>
<sequence length="107" mass="11650">MTNEKNDKRATTATTVSQEAPTAAMELLSAEEEHVVRMRHGLGEGDDYELKFGLGATDETMAKLANLEMFLVEKFAKKPVISGAFDGVFADVEAESVSVHASRRSDD</sequence>
<keyword evidence="2" id="KW-1185">Reference proteome</keyword>
<gene>
    <name evidence="1" type="ORF">DN745_16280</name>
</gene>
<dbReference type="RefSeq" id="WP_111336444.1">
    <property type="nucleotide sequence ID" value="NZ_CP030032.1"/>
</dbReference>
<evidence type="ECO:0000313" key="2">
    <source>
        <dbReference type="Proteomes" id="UP000249799"/>
    </source>
</evidence>
<name>A0A2Z4FP70_9DELT</name>
<proteinExistence type="predicted"/>
<organism evidence="1 2">
    <name type="scientific">Bradymonas sediminis</name>
    <dbReference type="NCBI Taxonomy" id="1548548"/>
    <lineage>
        <taxon>Bacteria</taxon>
        <taxon>Deltaproteobacteria</taxon>
        <taxon>Bradymonadales</taxon>
        <taxon>Bradymonadaceae</taxon>
        <taxon>Bradymonas</taxon>
    </lineage>
</organism>
<protein>
    <submittedName>
        <fullName evidence="1">Uncharacterized protein</fullName>
    </submittedName>
</protein>
<dbReference type="EMBL" id="CP030032">
    <property type="protein sequence ID" value="AWV90789.1"/>
    <property type="molecule type" value="Genomic_DNA"/>
</dbReference>